<dbReference type="Pfam" id="PF00893">
    <property type="entry name" value="Multi_Drug_Res"/>
    <property type="match status" value="1"/>
</dbReference>
<protein>
    <submittedName>
        <fullName evidence="10">Small multidrug resistance pump</fullName>
    </submittedName>
</protein>
<evidence type="ECO:0000256" key="6">
    <source>
        <dbReference type="ARBA" id="ARBA00023136"/>
    </source>
</evidence>
<keyword evidence="6 9" id="KW-0472">Membrane</keyword>
<organism evidence="10 11">
    <name type="scientific">Edaphosphingomonas laterariae</name>
    <dbReference type="NCBI Taxonomy" id="861865"/>
    <lineage>
        <taxon>Bacteria</taxon>
        <taxon>Pseudomonadati</taxon>
        <taxon>Pseudomonadota</taxon>
        <taxon>Alphaproteobacteria</taxon>
        <taxon>Sphingomonadales</taxon>
        <taxon>Rhizorhabdaceae</taxon>
        <taxon>Edaphosphingomonas</taxon>
    </lineage>
</organism>
<evidence type="ECO:0000313" key="11">
    <source>
        <dbReference type="Proteomes" id="UP000198281"/>
    </source>
</evidence>
<sequence>MTPWIWLGGSIALEIAATSFLKASEGFSRPAYAVAALALYGACFWLLSFTLMRIPVGVAYAIWSGIGIVAIALIGLVAFRQPLAPLQWGCIALIVVGAVGLNLTTPHDAKAADQRVGTGSGPE</sequence>
<reference evidence="11" key="1">
    <citation type="submission" date="2017-06" db="EMBL/GenBank/DDBJ databases">
        <authorList>
            <person name="Varghese N."/>
            <person name="Submissions S."/>
        </authorList>
    </citation>
    <scope>NUCLEOTIDE SEQUENCE [LARGE SCALE GENOMIC DNA]</scope>
    <source>
        <strain evidence="11">LNB2</strain>
    </source>
</reference>
<dbReference type="InterPro" id="IPR037185">
    <property type="entry name" value="EmrE-like"/>
</dbReference>
<keyword evidence="4 8" id="KW-0812">Transmembrane</keyword>
<evidence type="ECO:0000256" key="1">
    <source>
        <dbReference type="ARBA" id="ARBA00004651"/>
    </source>
</evidence>
<evidence type="ECO:0000256" key="7">
    <source>
        <dbReference type="ARBA" id="ARBA00038032"/>
    </source>
</evidence>
<dbReference type="RefSeq" id="WP_089219352.1">
    <property type="nucleotide sequence ID" value="NZ_FZOS01000008.1"/>
</dbReference>
<dbReference type="InterPro" id="IPR000390">
    <property type="entry name" value="Small_drug/metabolite_transptr"/>
</dbReference>
<dbReference type="FunFam" id="1.10.3730.20:FF:000001">
    <property type="entry name" value="Quaternary ammonium compound resistance transporter SugE"/>
    <property type="match status" value="1"/>
</dbReference>
<keyword evidence="11" id="KW-1185">Reference proteome</keyword>
<evidence type="ECO:0000313" key="10">
    <source>
        <dbReference type="EMBL" id="SNS51799.1"/>
    </source>
</evidence>
<evidence type="ECO:0000256" key="2">
    <source>
        <dbReference type="ARBA" id="ARBA00022448"/>
    </source>
</evidence>
<comment type="similarity">
    <text evidence="7 8">Belongs to the drug/metabolite transporter (DMT) superfamily. Small multidrug resistance (SMR) (TC 2.A.7.1) family.</text>
</comment>
<keyword evidence="5 9" id="KW-1133">Transmembrane helix</keyword>
<accession>A0A239F4H6</accession>
<gene>
    <name evidence="10" type="ORF">SAMN06295912_10858</name>
</gene>
<dbReference type="InterPro" id="IPR045324">
    <property type="entry name" value="Small_multidrug_res"/>
</dbReference>
<comment type="subcellular location">
    <subcellularLocation>
        <location evidence="1 8">Cell membrane</location>
        <topology evidence="1 8">Multi-pass membrane protein</topology>
    </subcellularLocation>
</comment>
<dbReference type="OrthoDB" id="9808638at2"/>
<dbReference type="Gene3D" id="1.10.3730.20">
    <property type="match status" value="1"/>
</dbReference>
<keyword evidence="2" id="KW-0813">Transport</keyword>
<evidence type="ECO:0000256" key="5">
    <source>
        <dbReference type="ARBA" id="ARBA00022989"/>
    </source>
</evidence>
<keyword evidence="3" id="KW-1003">Cell membrane</keyword>
<proteinExistence type="inferred from homology"/>
<dbReference type="GO" id="GO:0005886">
    <property type="term" value="C:plasma membrane"/>
    <property type="evidence" value="ECO:0007669"/>
    <property type="project" value="UniProtKB-SubCell"/>
</dbReference>
<dbReference type="SUPFAM" id="SSF103481">
    <property type="entry name" value="Multidrug resistance efflux transporter EmrE"/>
    <property type="match status" value="1"/>
</dbReference>
<dbReference type="GO" id="GO:0022857">
    <property type="term" value="F:transmembrane transporter activity"/>
    <property type="evidence" value="ECO:0007669"/>
    <property type="project" value="InterPro"/>
</dbReference>
<feature type="transmembrane region" description="Helical" evidence="9">
    <location>
        <begin position="85"/>
        <end position="105"/>
    </location>
</feature>
<feature type="transmembrane region" description="Helical" evidence="9">
    <location>
        <begin position="31"/>
        <end position="51"/>
    </location>
</feature>
<feature type="transmembrane region" description="Helical" evidence="9">
    <location>
        <begin position="58"/>
        <end position="79"/>
    </location>
</feature>
<evidence type="ECO:0000256" key="4">
    <source>
        <dbReference type="ARBA" id="ARBA00022692"/>
    </source>
</evidence>
<evidence type="ECO:0000256" key="8">
    <source>
        <dbReference type="RuleBase" id="RU003942"/>
    </source>
</evidence>
<dbReference type="GO" id="GO:1990961">
    <property type="term" value="P:xenobiotic detoxification by transmembrane export across the plasma membrane"/>
    <property type="evidence" value="ECO:0007669"/>
    <property type="project" value="UniProtKB-ARBA"/>
</dbReference>
<dbReference type="AlphaFoldDB" id="A0A239F4H6"/>
<evidence type="ECO:0000256" key="9">
    <source>
        <dbReference type="SAM" id="Phobius"/>
    </source>
</evidence>
<name>A0A239F4H6_9SPHN</name>
<dbReference type="EMBL" id="FZOS01000008">
    <property type="protein sequence ID" value="SNS51799.1"/>
    <property type="molecule type" value="Genomic_DNA"/>
</dbReference>
<evidence type="ECO:0000256" key="3">
    <source>
        <dbReference type="ARBA" id="ARBA00022475"/>
    </source>
</evidence>
<dbReference type="PANTHER" id="PTHR30561:SF1">
    <property type="entry name" value="MULTIDRUG TRANSPORTER EMRE"/>
    <property type="match status" value="1"/>
</dbReference>
<dbReference type="PANTHER" id="PTHR30561">
    <property type="entry name" value="SMR FAMILY PROTON-DEPENDENT DRUG EFFLUX TRANSPORTER SUGE"/>
    <property type="match status" value="1"/>
</dbReference>
<dbReference type="Proteomes" id="UP000198281">
    <property type="component" value="Unassembled WGS sequence"/>
</dbReference>